<feature type="transmembrane region" description="Helical" evidence="6">
    <location>
        <begin position="20"/>
        <end position="45"/>
    </location>
</feature>
<feature type="transmembrane region" description="Helical" evidence="6">
    <location>
        <begin position="57"/>
        <end position="75"/>
    </location>
</feature>
<dbReference type="EMBL" id="WBJY01000001">
    <property type="protein sequence ID" value="KAB1649460.1"/>
    <property type="molecule type" value="Genomic_DNA"/>
</dbReference>
<feature type="transmembrane region" description="Helical" evidence="6">
    <location>
        <begin position="238"/>
        <end position="259"/>
    </location>
</feature>
<dbReference type="Proteomes" id="UP000431744">
    <property type="component" value="Unassembled WGS sequence"/>
</dbReference>
<keyword evidence="4 6" id="KW-1133">Transmembrane helix</keyword>
<dbReference type="AlphaFoldDB" id="A0A6H9WT26"/>
<evidence type="ECO:0000313" key="7">
    <source>
        <dbReference type="EMBL" id="KAB1649460.1"/>
    </source>
</evidence>
<proteinExistence type="predicted"/>
<name>A0A6H9WT26_9MICO</name>
<keyword evidence="8" id="KW-1185">Reference proteome</keyword>
<sequence>MNRQGASAHGSHHGSEALTWVVFDSFIITVLVVMAVGYAVALRVSRGRGSWPVYRTTLWYLGVACLGVGLIGPIASAGHTSFTAHMFVHLLVGMVGPLLLVLAAPVTVALRALPLTSARWLSRTLRSLPVRIITHPLSAVLLNAGGLWLLYTTDLYHAMHSSVPVHALVHLHLFLAGYVLTASLVGVDPAPHRASMRMRSAALILFIAAHQILAKWLYAHPPDVVGRADGELGAQLMYYGGDVVDVSLIVLLFAGWYAATRPRVTRAARWPAEHPQDRFGSPRR</sequence>
<evidence type="ECO:0000256" key="5">
    <source>
        <dbReference type="ARBA" id="ARBA00023136"/>
    </source>
</evidence>
<dbReference type="Pfam" id="PF09678">
    <property type="entry name" value="Caa3_CtaG"/>
    <property type="match status" value="1"/>
</dbReference>
<dbReference type="OrthoDB" id="5024156at2"/>
<feature type="transmembrane region" description="Helical" evidence="6">
    <location>
        <begin position="199"/>
        <end position="218"/>
    </location>
</feature>
<keyword evidence="3 6" id="KW-0812">Transmembrane</keyword>
<feature type="transmembrane region" description="Helical" evidence="6">
    <location>
        <begin position="163"/>
        <end position="187"/>
    </location>
</feature>
<organism evidence="7 8">
    <name type="scientific">Pseudoclavibacter endophyticus</name>
    <dbReference type="NCBI Taxonomy" id="1778590"/>
    <lineage>
        <taxon>Bacteria</taxon>
        <taxon>Bacillati</taxon>
        <taxon>Actinomycetota</taxon>
        <taxon>Actinomycetes</taxon>
        <taxon>Micrococcales</taxon>
        <taxon>Microbacteriaceae</taxon>
        <taxon>Pseudoclavibacter</taxon>
    </lineage>
</organism>
<comment type="caution">
    <text evidence="7">The sequence shown here is derived from an EMBL/GenBank/DDBJ whole genome shotgun (WGS) entry which is preliminary data.</text>
</comment>
<reference evidence="7 8" key="1">
    <citation type="submission" date="2019-09" db="EMBL/GenBank/DDBJ databases">
        <title>Phylogeny of genus Pseudoclavibacter and closely related genus.</title>
        <authorList>
            <person name="Li Y."/>
        </authorList>
    </citation>
    <scope>NUCLEOTIDE SEQUENCE [LARGE SCALE GENOMIC DNA]</scope>
    <source>
        <strain evidence="7 8">EGI 60007</strain>
    </source>
</reference>
<keyword evidence="5 6" id="KW-0472">Membrane</keyword>
<dbReference type="RefSeq" id="WP_158028050.1">
    <property type="nucleotide sequence ID" value="NZ_BMHG01000001.1"/>
</dbReference>
<gene>
    <name evidence="7" type="ORF">F8O04_04130</name>
</gene>
<evidence type="ECO:0000256" key="4">
    <source>
        <dbReference type="ARBA" id="ARBA00022989"/>
    </source>
</evidence>
<keyword evidence="2" id="KW-1003">Cell membrane</keyword>
<evidence type="ECO:0000256" key="2">
    <source>
        <dbReference type="ARBA" id="ARBA00022475"/>
    </source>
</evidence>
<dbReference type="InterPro" id="IPR019108">
    <property type="entry name" value="Caa3_assmbl_CtaG-rel"/>
</dbReference>
<comment type="subcellular location">
    <subcellularLocation>
        <location evidence="1">Cell membrane</location>
        <topology evidence="1">Multi-pass membrane protein</topology>
    </subcellularLocation>
</comment>
<protein>
    <submittedName>
        <fullName evidence="7">Cytochrome c oxidase assembly protein</fullName>
    </submittedName>
</protein>
<dbReference type="GO" id="GO:0005886">
    <property type="term" value="C:plasma membrane"/>
    <property type="evidence" value="ECO:0007669"/>
    <property type="project" value="UniProtKB-SubCell"/>
</dbReference>
<feature type="transmembrane region" description="Helical" evidence="6">
    <location>
        <begin position="87"/>
        <end position="110"/>
    </location>
</feature>
<evidence type="ECO:0000313" key="8">
    <source>
        <dbReference type="Proteomes" id="UP000431744"/>
    </source>
</evidence>
<evidence type="ECO:0000256" key="6">
    <source>
        <dbReference type="SAM" id="Phobius"/>
    </source>
</evidence>
<evidence type="ECO:0000256" key="1">
    <source>
        <dbReference type="ARBA" id="ARBA00004651"/>
    </source>
</evidence>
<feature type="transmembrane region" description="Helical" evidence="6">
    <location>
        <begin position="130"/>
        <end position="151"/>
    </location>
</feature>
<evidence type="ECO:0000256" key="3">
    <source>
        <dbReference type="ARBA" id="ARBA00022692"/>
    </source>
</evidence>
<accession>A0A6H9WT26</accession>